<dbReference type="AlphaFoldDB" id="A0A2N3VED8"/>
<sequence length="139" mass="14168">MTTKGEPVQPNRTGLPNTAALGQAVDEGGLWIDGVLVADGAPERCALRYERLADEVDAQVLALSRTAVIPGFGGLPSGGALRTGFETKATEALDELRAYASTARDLAAVFRAAGASFREADQALAGAVAAIEVPGDGDA</sequence>
<protein>
    <recommendedName>
        <fullName evidence="3">PE family protein</fullName>
    </recommendedName>
</protein>
<dbReference type="EMBL" id="PJMW01000002">
    <property type="protein sequence ID" value="PKV79958.1"/>
    <property type="molecule type" value="Genomic_DNA"/>
</dbReference>
<organism evidence="1 2">
    <name type="scientific">Nocardia fluminea</name>
    <dbReference type="NCBI Taxonomy" id="134984"/>
    <lineage>
        <taxon>Bacteria</taxon>
        <taxon>Bacillati</taxon>
        <taxon>Actinomycetota</taxon>
        <taxon>Actinomycetes</taxon>
        <taxon>Mycobacteriales</taxon>
        <taxon>Nocardiaceae</taxon>
        <taxon>Nocardia</taxon>
    </lineage>
</organism>
<evidence type="ECO:0000313" key="1">
    <source>
        <dbReference type="EMBL" id="PKV79958.1"/>
    </source>
</evidence>
<comment type="caution">
    <text evidence="1">The sequence shown here is derived from an EMBL/GenBank/DDBJ whole genome shotgun (WGS) entry which is preliminary data.</text>
</comment>
<accession>A0A2N3VED8</accession>
<gene>
    <name evidence="1" type="ORF">ATK86_4374</name>
</gene>
<proteinExistence type="predicted"/>
<dbReference type="Proteomes" id="UP000233766">
    <property type="component" value="Unassembled WGS sequence"/>
</dbReference>
<name>A0A2N3VED8_9NOCA</name>
<reference evidence="1 2" key="1">
    <citation type="submission" date="2017-12" db="EMBL/GenBank/DDBJ databases">
        <title>Sequencing the genomes of 1000 Actinobacteria strains.</title>
        <authorList>
            <person name="Klenk H.-P."/>
        </authorList>
    </citation>
    <scope>NUCLEOTIDE SEQUENCE [LARGE SCALE GENOMIC DNA]</scope>
    <source>
        <strain evidence="1 2">DSM 44489</strain>
    </source>
</reference>
<keyword evidence="2" id="KW-1185">Reference proteome</keyword>
<evidence type="ECO:0008006" key="3">
    <source>
        <dbReference type="Google" id="ProtNLM"/>
    </source>
</evidence>
<evidence type="ECO:0000313" key="2">
    <source>
        <dbReference type="Proteomes" id="UP000233766"/>
    </source>
</evidence>